<evidence type="ECO:0000259" key="17">
    <source>
        <dbReference type="Pfam" id="PF00224"/>
    </source>
</evidence>
<keyword evidence="12 16" id="KW-0460">Magnesium</keyword>
<dbReference type="Pfam" id="PF00224">
    <property type="entry name" value="PK"/>
    <property type="match status" value="1"/>
</dbReference>
<dbReference type="PRINTS" id="PR01050">
    <property type="entry name" value="PYRUVTKNASE"/>
</dbReference>
<evidence type="ECO:0000256" key="14">
    <source>
        <dbReference type="ARBA" id="ARBA00023317"/>
    </source>
</evidence>
<dbReference type="PANTHER" id="PTHR11817">
    <property type="entry name" value="PYRUVATE KINASE"/>
    <property type="match status" value="1"/>
</dbReference>
<dbReference type="Gene3D" id="3.40.1380.20">
    <property type="entry name" value="Pyruvate kinase, C-terminal domain"/>
    <property type="match status" value="1"/>
</dbReference>
<dbReference type="InterPro" id="IPR015795">
    <property type="entry name" value="Pyrv_Knase_C"/>
</dbReference>
<evidence type="ECO:0000256" key="10">
    <source>
        <dbReference type="ARBA" id="ARBA00022777"/>
    </source>
</evidence>
<keyword evidence="13 16" id="KW-0324">Glycolysis</keyword>
<gene>
    <name evidence="19" type="primary">pyk</name>
    <name evidence="19" type="ORF">RM572_14415</name>
</gene>
<dbReference type="InterPro" id="IPR015793">
    <property type="entry name" value="Pyrv_Knase_brl"/>
</dbReference>
<name>A0ABU2NSJ3_9ACTN</name>
<dbReference type="EMBL" id="JAVREQ010000011">
    <property type="protein sequence ID" value="MDT0379955.1"/>
    <property type="molecule type" value="Genomic_DNA"/>
</dbReference>
<accession>A0ABU2NSJ3</accession>
<dbReference type="SUPFAM" id="SSF50800">
    <property type="entry name" value="PK beta-barrel domain-like"/>
    <property type="match status" value="1"/>
</dbReference>
<dbReference type="RefSeq" id="WP_311673723.1">
    <property type="nucleotide sequence ID" value="NZ_JAVREQ010000011.1"/>
</dbReference>
<keyword evidence="9" id="KW-0547">Nucleotide-binding</keyword>
<dbReference type="InterPro" id="IPR040442">
    <property type="entry name" value="Pyrv_kinase-like_dom_sf"/>
</dbReference>
<protein>
    <recommendedName>
        <fullName evidence="6 15">Pyruvate kinase</fullName>
        <ecNumber evidence="5 15">2.7.1.40</ecNumber>
    </recommendedName>
</protein>
<dbReference type="SUPFAM" id="SSF51621">
    <property type="entry name" value="Phosphoenolpyruvate/pyruvate domain"/>
    <property type="match status" value="1"/>
</dbReference>
<dbReference type="NCBIfam" id="NF004978">
    <property type="entry name" value="PRK06354.1"/>
    <property type="match status" value="1"/>
</dbReference>
<proteinExistence type="inferred from homology"/>
<evidence type="ECO:0000256" key="8">
    <source>
        <dbReference type="ARBA" id="ARBA00022723"/>
    </source>
</evidence>
<dbReference type="InterPro" id="IPR015806">
    <property type="entry name" value="Pyrv_Knase_insert_dom_sf"/>
</dbReference>
<dbReference type="SUPFAM" id="SSF52935">
    <property type="entry name" value="PK C-terminal domain-like"/>
    <property type="match status" value="1"/>
</dbReference>
<keyword evidence="14 19" id="KW-0670">Pyruvate</keyword>
<keyword evidence="8" id="KW-0479">Metal-binding</keyword>
<dbReference type="NCBIfam" id="NF004491">
    <property type="entry name" value="PRK05826.1"/>
    <property type="match status" value="1"/>
</dbReference>
<dbReference type="Pfam" id="PF02887">
    <property type="entry name" value="PK_C"/>
    <property type="match status" value="1"/>
</dbReference>
<dbReference type="Gene3D" id="2.40.33.10">
    <property type="entry name" value="PK beta-barrel domain-like"/>
    <property type="match status" value="1"/>
</dbReference>
<evidence type="ECO:0000256" key="12">
    <source>
        <dbReference type="ARBA" id="ARBA00022842"/>
    </source>
</evidence>
<evidence type="ECO:0000256" key="7">
    <source>
        <dbReference type="ARBA" id="ARBA00022679"/>
    </source>
</evidence>
<evidence type="ECO:0000256" key="6">
    <source>
        <dbReference type="ARBA" id="ARBA00018587"/>
    </source>
</evidence>
<comment type="subunit">
    <text evidence="4">Homotetramer.</text>
</comment>
<evidence type="ECO:0000259" key="18">
    <source>
        <dbReference type="Pfam" id="PF02887"/>
    </source>
</evidence>
<comment type="pathway">
    <text evidence="2 16">Carbohydrate degradation; glycolysis; pyruvate from D-glyceraldehyde 3-phosphate: step 5/5.</text>
</comment>
<evidence type="ECO:0000256" key="15">
    <source>
        <dbReference type="NCBIfam" id="TIGR01064"/>
    </source>
</evidence>
<dbReference type="InterPro" id="IPR001697">
    <property type="entry name" value="Pyr_Knase"/>
</dbReference>
<organism evidence="19 20">
    <name type="scientific">Streptomyces hazeniae</name>
    <dbReference type="NCBI Taxonomy" id="3075538"/>
    <lineage>
        <taxon>Bacteria</taxon>
        <taxon>Bacillati</taxon>
        <taxon>Actinomycetota</taxon>
        <taxon>Actinomycetes</taxon>
        <taxon>Kitasatosporales</taxon>
        <taxon>Streptomycetaceae</taxon>
        <taxon>Streptomyces</taxon>
    </lineage>
</organism>
<evidence type="ECO:0000256" key="2">
    <source>
        <dbReference type="ARBA" id="ARBA00004997"/>
    </source>
</evidence>
<dbReference type="GO" id="GO:0016301">
    <property type="term" value="F:kinase activity"/>
    <property type="evidence" value="ECO:0007669"/>
    <property type="project" value="UniProtKB-KW"/>
</dbReference>
<dbReference type="InterPro" id="IPR018209">
    <property type="entry name" value="Pyrv_Knase_AS"/>
</dbReference>
<evidence type="ECO:0000256" key="5">
    <source>
        <dbReference type="ARBA" id="ARBA00012142"/>
    </source>
</evidence>
<sequence>MRRAKIVSTLGPASDSYEVIRALVEAGTDMVRLSPGDGSHVELEGRYARLRRASADVGRSVGVLADLQGPKVRLGRFREGPVLLERGDAFRLFSAEAEGDHEGCGTTHEGLADDVRPGSEVLVDEGRVVLEVSGVSGGVVTTRVVRGGLVSDHKGVNLPGVPSPGSALGGKVVEDLRWALRLGVDVVALSSVRGAEDAVEARRVMAEEGHRVPVIAKIEKPHAVEALEALVDAFDGIMVARGELGVEMALESVPLVQKRAVKLARRMAKPAIVTTQMLDSMVEASRPTRAEASDVANAVMDGADALMLSEETSVGSHPVEAVRTMGRIVAAAEEDMLAEGLRPLAEEDKPRTQGGSVARAAAEIGDFLGARGLVAFTQSGDTVRRLSRYRSPIPVLAFTPEPATRAQLGLSWGVEAFCVPVVRTTDEMVAQVDEELLRLGRCSRGDLVVITAGSPPGVPGTTNLVRVHRIGEAG</sequence>
<dbReference type="NCBIfam" id="TIGR01064">
    <property type="entry name" value="pyruv_kin"/>
    <property type="match status" value="1"/>
</dbReference>
<comment type="catalytic activity">
    <reaction evidence="16">
        <text>pyruvate + ATP = phosphoenolpyruvate + ADP + H(+)</text>
        <dbReference type="Rhea" id="RHEA:18157"/>
        <dbReference type="ChEBI" id="CHEBI:15361"/>
        <dbReference type="ChEBI" id="CHEBI:15378"/>
        <dbReference type="ChEBI" id="CHEBI:30616"/>
        <dbReference type="ChEBI" id="CHEBI:58702"/>
        <dbReference type="ChEBI" id="CHEBI:456216"/>
        <dbReference type="EC" id="2.7.1.40"/>
    </reaction>
</comment>
<dbReference type="GO" id="GO:0004743">
    <property type="term" value="F:pyruvate kinase activity"/>
    <property type="evidence" value="ECO:0007669"/>
    <property type="project" value="UniProtKB-EC"/>
</dbReference>
<evidence type="ECO:0000256" key="13">
    <source>
        <dbReference type="ARBA" id="ARBA00023152"/>
    </source>
</evidence>
<dbReference type="InterPro" id="IPR036918">
    <property type="entry name" value="Pyrv_Knase_C_sf"/>
</dbReference>
<dbReference type="EC" id="2.7.1.40" evidence="5 15"/>
<reference evidence="20" key="1">
    <citation type="submission" date="2023-07" db="EMBL/GenBank/DDBJ databases">
        <title>30 novel species of actinomycetes from the DSMZ collection.</title>
        <authorList>
            <person name="Nouioui I."/>
        </authorList>
    </citation>
    <scope>NUCLEOTIDE SEQUENCE [LARGE SCALE GENOMIC DNA]</scope>
    <source>
        <strain evidence="20">DSM 42041</strain>
    </source>
</reference>
<dbReference type="Proteomes" id="UP001183414">
    <property type="component" value="Unassembled WGS sequence"/>
</dbReference>
<evidence type="ECO:0000256" key="16">
    <source>
        <dbReference type="RuleBase" id="RU000504"/>
    </source>
</evidence>
<keyword evidence="20" id="KW-1185">Reference proteome</keyword>
<feature type="domain" description="Pyruvate kinase barrel" evidence="17">
    <location>
        <begin position="1"/>
        <end position="322"/>
    </location>
</feature>
<comment type="cofactor">
    <cofactor evidence="1">
        <name>K(+)</name>
        <dbReference type="ChEBI" id="CHEBI:29103"/>
    </cofactor>
</comment>
<comment type="caution">
    <text evidence="19">The sequence shown here is derived from an EMBL/GenBank/DDBJ whole genome shotgun (WGS) entry which is preliminary data.</text>
</comment>
<keyword evidence="7 16" id="KW-0808">Transferase</keyword>
<evidence type="ECO:0000256" key="4">
    <source>
        <dbReference type="ARBA" id="ARBA00011881"/>
    </source>
</evidence>
<dbReference type="InterPro" id="IPR011037">
    <property type="entry name" value="Pyrv_Knase-like_insert_dom_sf"/>
</dbReference>
<evidence type="ECO:0000313" key="19">
    <source>
        <dbReference type="EMBL" id="MDT0379955.1"/>
    </source>
</evidence>
<dbReference type="Gene3D" id="3.20.20.60">
    <property type="entry name" value="Phosphoenolpyruvate-binding domains"/>
    <property type="match status" value="1"/>
</dbReference>
<feature type="domain" description="Pyruvate kinase C-terminal" evidence="18">
    <location>
        <begin position="356"/>
        <end position="468"/>
    </location>
</feature>
<dbReference type="InterPro" id="IPR015813">
    <property type="entry name" value="Pyrv/PenolPyrv_kinase-like_dom"/>
</dbReference>
<evidence type="ECO:0000313" key="20">
    <source>
        <dbReference type="Proteomes" id="UP001183414"/>
    </source>
</evidence>
<evidence type="ECO:0000256" key="3">
    <source>
        <dbReference type="ARBA" id="ARBA00008663"/>
    </source>
</evidence>
<evidence type="ECO:0000256" key="9">
    <source>
        <dbReference type="ARBA" id="ARBA00022741"/>
    </source>
</evidence>
<evidence type="ECO:0000256" key="1">
    <source>
        <dbReference type="ARBA" id="ARBA00001958"/>
    </source>
</evidence>
<keyword evidence="10 16" id="KW-0418">Kinase</keyword>
<keyword evidence="11" id="KW-0067">ATP-binding</keyword>
<evidence type="ECO:0000256" key="11">
    <source>
        <dbReference type="ARBA" id="ARBA00022840"/>
    </source>
</evidence>
<dbReference type="PROSITE" id="PS00110">
    <property type="entry name" value="PYRUVATE_KINASE"/>
    <property type="match status" value="1"/>
</dbReference>
<comment type="similarity">
    <text evidence="3 16">Belongs to the pyruvate kinase family.</text>
</comment>